<evidence type="ECO:0000256" key="1">
    <source>
        <dbReference type="SAM" id="MobiDB-lite"/>
    </source>
</evidence>
<keyword evidence="3" id="KW-1185">Reference proteome</keyword>
<evidence type="ECO:0000313" key="3">
    <source>
        <dbReference type="Proteomes" id="UP000238362"/>
    </source>
</evidence>
<sequence length="157" mass="17502">MNQQFPDFTQPPQAFRASFDGDSSHPDELANTVTVEAVTSHDPAGERESEHVDSDIHADTYGDRELVEIDTNYESTRPGPHPVRLSRTHAVALAAAVLEATEDTFHYTRCGRLRPDAAAELLRALDHVEHALNQLRDHALHDLLLGTGLRPHNTDRR</sequence>
<dbReference type="RefSeq" id="WP_106179231.1">
    <property type="nucleotide sequence ID" value="NZ_PVNH01000005.1"/>
</dbReference>
<dbReference type="Proteomes" id="UP000238362">
    <property type="component" value="Unassembled WGS sequence"/>
</dbReference>
<proteinExistence type="predicted"/>
<protein>
    <submittedName>
        <fullName evidence="2">Uncharacterized protein</fullName>
    </submittedName>
</protein>
<organism evidence="2 3">
    <name type="scientific">Prauserella shujinwangii</name>
    <dbReference type="NCBI Taxonomy" id="1453103"/>
    <lineage>
        <taxon>Bacteria</taxon>
        <taxon>Bacillati</taxon>
        <taxon>Actinomycetota</taxon>
        <taxon>Actinomycetes</taxon>
        <taxon>Pseudonocardiales</taxon>
        <taxon>Pseudonocardiaceae</taxon>
        <taxon>Prauserella</taxon>
    </lineage>
</organism>
<feature type="region of interest" description="Disordered" evidence="1">
    <location>
        <begin position="1"/>
        <end position="63"/>
    </location>
</feature>
<feature type="compositionally biased region" description="Basic and acidic residues" evidence="1">
    <location>
        <begin position="43"/>
        <end position="63"/>
    </location>
</feature>
<reference evidence="2 3" key="1">
    <citation type="submission" date="2018-03" db="EMBL/GenBank/DDBJ databases">
        <title>Genomic Encyclopedia of Type Strains, Phase III (KMG-III): the genomes of soil and plant-associated and newly described type strains.</title>
        <authorList>
            <person name="Whitman W."/>
        </authorList>
    </citation>
    <scope>NUCLEOTIDE SEQUENCE [LARGE SCALE GENOMIC DNA]</scope>
    <source>
        <strain evidence="2 3">CGMCC 4.7125</strain>
    </source>
</reference>
<evidence type="ECO:0000313" key="2">
    <source>
        <dbReference type="EMBL" id="PRX47746.1"/>
    </source>
</evidence>
<comment type="caution">
    <text evidence="2">The sequence shown here is derived from an EMBL/GenBank/DDBJ whole genome shotgun (WGS) entry which is preliminary data.</text>
</comment>
<gene>
    <name evidence="2" type="ORF">B0I33_105328</name>
</gene>
<dbReference type="AlphaFoldDB" id="A0A2T0LV96"/>
<feature type="compositionally biased region" description="Polar residues" evidence="1">
    <location>
        <begin position="1"/>
        <end position="12"/>
    </location>
</feature>
<name>A0A2T0LV96_9PSEU</name>
<dbReference type="EMBL" id="PVNH01000005">
    <property type="protein sequence ID" value="PRX47746.1"/>
    <property type="molecule type" value="Genomic_DNA"/>
</dbReference>
<dbReference type="OrthoDB" id="3636609at2"/>
<accession>A0A2T0LV96</accession>